<dbReference type="EMBL" id="JAEAOA010001029">
    <property type="protein sequence ID" value="KAK3610941.1"/>
    <property type="molecule type" value="Genomic_DNA"/>
</dbReference>
<dbReference type="AlphaFoldDB" id="A0AAE0TID1"/>
<gene>
    <name evidence="4" type="ORF">CHS0354_016701</name>
</gene>
<protein>
    <submittedName>
        <fullName evidence="4">Uncharacterized protein</fullName>
    </submittedName>
</protein>
<name>A0AAE0TID1_9BIVA</name>
<organism evidence="4 5">
    <name type="scientific">Potamilus streckersoni</name>
    <dbReference type="NCBI Taxonomy" id="2493646"/>
    <lineage>
        <taxon>Eukaryota</taxon>
        <taxon>Metazoa</taxon>
        <taxon>Spiralia</taxon>
        <taxon>Lophotrochozoa</taxon>
        <taxon>Mollusca</taxon>
        <taxon>Bivalvia</taxon>
        <taxon>Autobranchia</taxon>
        <taxon>Heteroconchia</taxon>
        <taxon>Palaeoheterodonta</taxon>
        <taxon>Unionida</taxon>
        <taxon>Unionoidea</taxon>
        <taxon>Unionidae</taxon>
        <taxon>Ambleminae</taxon>
        <taxon>Lampsilini</taxon>
        <taxon>Potamilus</taxon>
    </lineage>
</organism>
<keyword evidence="3" id="KW-0732">Signal</keyword>
<proteinExistence type="predicted"/>
<keyword evidence="2" id="KW-1133">Transmembrane helix</keyword>
<feature type="region of interest" description="Disordered" evidence="1">
    <location>
        <begin position="356"/>
        <end position="395"/>
    </location>
</feature>
<evidence type="ECO:0000313" key="4">
    <source>
        <dbReference type="EMBL" id="KAK3610941.1"/>
    </source>
</evidence>
<evidence type="ECO:0000256" key="3">
    <source>
        <dbReference type="SAM" id="SignalP"/>
    </source>
</evidence>
<evidence type="ECO:0000256" key="1">
    <source>
        <dbReference type="SAM" id="MobiDB-lite"/>
    </source>
</evidence>
<feature type="transmembrane region" description="Helical" evidence="2">
    <location>
        <begin position="269"/>
        <end position="293"/>
    </location>
</feature>
<dbReference type="PANTHER" id="PTHR14389:SF3">
    <property type="entry name" value="PROTEIN FAM111A-LIKE"/>
    <property type="match status" value="1"/>
</dbReference>
<reference evidence="4" key="1">
    <citation type="journal article" date="2021" name="Genome Biol. Evol.">
        <title>A High-Quality Reference Genome for a Parasitic Bivalve with Doubly Uniparental Inheritance (Bivalvia: Unionida).</title>
        <authorList>
            <person name="Smith C.H."/>
        </authorList>
    </citation>
    <scope>NUCLEOTIDE SEQUENCE</scope>
    <source>
        <strain evidence="4">CHS0354</strain>
    </source>
</reference>
<evidence type="ECO:0000313" key="5">
    <source>
        <dbReference type="Proteomes" id="UP001195483"/>
    </source>
</evidence>
<comment type="caution">
    <text evidence="4">The sequence shown here is derived from an EMBL/GenBank/DDBJ whole genome shotgun (WGS) entry which is preliminary data.</text>
</comment>
<dbReference type="InterPro" id="IPR009003">
    <property type="entry name" value="Peptidase_S1_PA"/>
</dbReference>
<keyword evidence="2" id="KW-0812">Transmembrane</keyword>
<keyword evidence="2" id="KW-0472">Membrane</keyword>
<evidence type="ECO:0000256" key="2">
    <source>
        <dbReference type="SAM" id="Phobius"/>
    </source>
</evidence>
<keyword evidence="5" id="KW-1185">Reference proteome</keyword>
<feature type="compositionally biased region" description="Polar residues" evidence="1">
    <location>
        <begin position="356"/>
        <end position="373"/>
    </location>
</feature>
<accession>A0AAE0TID1</accession>
<dbReference type="SUPFAM" id="SSF50494">
    <property type="entry name" value="Trypsin-like serine proteases"/>
    <property type="match status" value="1"/>
</dbReference>
<reference evidence="4" key="3">
    <citation type="submission" date="2023-05" db="EMBL/GenBank/DDBJ databases">
        <authorList>
            <person name="Smith C.H."/>
        </authorList>
    </citation>
    <scope>NUCLEOTIDE SEQUENCE</scope>
    <source>
        <strain evidence="4">CHS0354</strain>
        <tissue evidence="4">Mantle</tissue>
    </source>
</reference>
<sequence>MKGGGHLFCILFLGLAWIEPILSVVEPIQLDFENICHHQFAQGCPVHDSDSWKCAKLQANCSADKSYHCIRNTTGQPFTVIHICAPLLKCNKGTVPVYDMRKGAGALSCEMCQNGFYQPADTWSDETPECLQKHKCEEEGNKIECDMGTGLSKTQDVYCQCDAKNNYVLINFEIREKCVEWAHATCYLLPCPGGQERLSNYSCGPQCDKGQKRDDNDICVSILTGKLTTTPVIDNMTFTDEASTKTTRATPLSPTTVAETLPVEIISGYMIAITVMIVILSVASLIGVFIVCWKCNILKKCKWSRKPKIRRQSSPDAHDETELKDMTQEPKVVINIENLQIGKNNEMNILKSGDQAVTNGDAQPAESNSSSAGNEGMKAHVDKEKGPPNVNPPECPGNFRSIRDETDAVYNLGLIVEVAKSVGIIRSPGIQGTGFRVGGSYIMTALHVVSGIINSVVPPVSHREGERNLEVLEDPNVHIDFDYSLPNDTLQHGPRSTQRFNFEPIICYENEILDTVVLKLKRGMWKFPCQLTRFGHCLMNLPMSFVGHSEGKVKQSDRSKPREDITSSKIQECQAWSKRHPVGCRKVYRGYEGAENPSKILFDCTFSKGASGSPGFIISSHNHMPYIVTMLLCGYPDWLYDERVSDKEKTCIQDGYTFEQGVRLTEVYNDMKVRNPELCLEIFGP</sequence>
<feature type="compositionally biased region" description="Basic and acidic residues" evidence="1">
    <location>
        <begin position="377"/>
        <end position="386"/>
    </location>
</feature>
<dbReference type="PANTHER" id="PTHR14389">
    <property type="entry name" value="SI:CH1073-475A24.1"/>
    <property type="match status" value="1"/>
</dbReference>
<dbReference type="Proteomes" id="UP001195483">
    <property type="component" value="Unassembled WGS sequence"/>
</dbReference>
<feature type="signal peptide" evidence="3">
    <location>
        <begin position="1"/>
        <end position="23"/>
    </location>
</feature>
<reference evidence="4" key="2">
    <citation type="journal article" date="2021" name="Genome Biol. Evol.">
        <title>Developing a high-quality reference genome for a parasitic bivalve with doubly uniparental inheritance (Bivalvia: Unionida).</title>
        <authorList>
            <person name="Smith C.H."/>
        </authorList>
    </citation>
    <scope>NUCLEOTIDE SEQUENCE</scope>
    <source>
        <strain evidence="4">CHS0354</strain>
        <tissue evidence="4">Mantle</tissue>
    </source>
</reference>
<feature type="chain" id="PRO_5042208096" evidence="3">
    <location>
        <begin position="24"/>
        <end position="685"/>
    </location>
</feature>